<dbReference type="InterPro" id="IPR029058">
    <property type="entry name" value="AB_hydrolase_fold"/>
</dbReference>
<evidence type="ECO:0000313" key="3">
    <source>
        <dbReference type="Proteomes" id="UP001295684"/>
    </source>
</evidence>
<dbReference type="CDD" id="cd00519">
    <property type="entry name" value="Lipase_3"/>
    <property type="match status" value="1"/>
</dbReference>
<reference evidence="2" key="1">
    <citation type="submission" date="2023-07" db="EMBL/GenBank/DDBJ databases">
        <authorList>
            <consortium name="AG Swart"/>
            <person name="Singh M."/>
            <person name="Singh A."/>
            <person name="Seah K."/>
            <person name="Emmerich C."/>
        </authorList>
    </citation>
    <scope>NUCLEOTIDE SEQUENCE</scope>
    <source>
        <strain evidence="2">DP1</strain>
    </source>
</reference>
<dbReference type="PANTHER" id="PTHR45908">
    <property type="entry name" value="PROTEIN CBG11750-RELATED"/>
    <property type="match status" value="1"/>
</dbReference>
<proteinExistence type="predicted"/>
<name>A0AAD1USQ6_EUPCR</name>
<protein>
    <recommendedName>
        <fullName evidence="1">Fungal lipase-type domain-containing protein</fullName>
    </recommendedName>
</protein>
<evidence type="ECO:0000313" key="2">
    <source>
        <dbReference type="EMBL" id="CAI2370680.1"/>
    </source>
</evidence>
<dbReference type="SUPFAM" id="SSF53474">
    <property type="entry name" value="alpha/beta-Hydrolases"/>
    <property type="match status" value="1"/>
</dbReference>
<comment type="caution">
    <text evidence="2">The sequence shown here is derived from an EMBL/GenBank/DDBJ whole genome shotgun (WGS) entry which is preliminary data.</text>
</comment>
<keyword evidence="3" id="KW-1185">Reference proteome</keyword>
<dbReference type="AlphaFoldDB" id="A0AAD1USQ6"/>
<dbReference type="InterPro" id="IPR002921">
    <property type="entry name" value="Fungal_lipase-type"/>
</dbReference>
<organism evidence="2 3">
    <name type="scientific">Euplotes crassus</name>
    <dbReference type="NCBI Taxonomy" id="5936"/>
    <lineage>
        <taxon>Eukaryota</taxon>
        <taxon>Sar</taxon>
        <taxon>Alveolata</taxon>
        <taxon>Ciliophora</taxon>
        <taxon>Intramacronucleata</taxon>
        <taxon>Spirotrichea</taxon>
        <taxon>Hypotrichia</taxon>
        <taxon>Euplotida</taxon>
        <taxon>Euplotidae</taxon>
        <taxon>Moneuplotes</taxon>
    </lineage>
</organism>
<dbReference type="EMBL" id="CAMPGE010011880">
    <property type="protein sequence ID" value="CAI2370680.1"/>
    <property type="molecule type" value="Genomic_DNA"/>
</dbReference>
<dbReference type="Pfam" id="PF01764">
    <property type="entry name" value="Lipase_3"/>
    <property type="match status" value="1"/>
</dbReference>
<sequence>MMTPCFFKSLWKIYLLTLLYRTLKKNKMKSLLLLAIIVWSAHCAYNEKLAVDMVYASALSYCPSDKVMSGGCKAATVATENIDIIPIFSVSNNDSKLPIYMTLMKRESQKQIIVGFSGTKGADELIDEVTHILPKEYDIHQNKGVQVFEFFYNHYKDEFRNDFLKQMSDAVNKDENQNYDVIFTGHSLGGALTMHAAADAILSGLFTNNNVYIYTFGQPRVGNAEFIDEFIPKVKESYRVIHDNDIVPHLPPCITDFNDGCTKHGFLIPVFPYHAATEVLYEQGFESYKVCSTSEGEDKTCALSKSGKSIPDHLTYFGVEVGQFHTHESNQSQPLAIKNLMK</sequence>
<dbReference type="Proteomes" id="UP001295684">
    <property type="component" value="Unassembled WGS sequence"/>
</dbReference>
<dbReference type="Gene3D" id="3.40.50.1820">
    <property type="entry name" value="alpha/beta hydrolase"/>
    <property type="match status" value="1"/>
</dbReference>
<accession>A0AAD1USQ6</accession>
<gene>
    <name evidence="2" type="ORF">ECRASSUSDP1_LOCUS11997</name>
</gene>
<feature type="domain" description="Fungal lipase-type" evidence="1">
    <location>
        <begin position="114"/>
        <end position="253"/>
    </location>
</feature>
<dbReference type="GO" id="GO:0006629">
    <property type="term" value="P:lipid metabolic process"/>
    <property type="evidence" value="ECO:0007669"/>
    <property type="project" value="InterPro"/>
</dbReference>
<evidence type="ECO:0000259" key="1">
    <source>
        <dbReference type="Pfam" id="PF01764"/>
    </source>
</evidence>